<dbReference type="Pfam" id="PF00144">
    <property type="entry name" value="Beta-lactamase"/>
    <property type="match status" value="1"/>
</dbReference>
<dbReference type="InterPro" id="IPR001764">
    <property type="entry name" value="Glyco_hydro_3_N"/>
</dbReference>
<dbReference type="InterPro" id="IPR050226">
    <property type="entry name" value="NagZ_Beta-hexosaminidase"/>
</dbReference>
<evidence type="ECO:0000259" key="8">
    <source>
        <dbReference type="Pfam" id="PF00933"/>
    </source>
</evidence>
<keyword evidence="4 9" id="KW-0378">Hydrolase</keyword>
<dbReference type="SUPFAM" id="SSF52279">
    <property type="entry name" value="Beta-D-glucan exohydrolase, C-terminal domain"/>
    <property type="match status" value="1"/>
</dbReference>
<dbReference type="EC" id="3.2.1.52" evidence="3"/>
<evidence type="ECO:0000313" key="10">
    <source>
        <dbReference type="Proteomes" id="UP000576209"/>
    </source>
</evidence>
<reference evidence="9 10" key="1">
    <citation type="submission" date="2020-08" db="EMBL/GenBank/DDBJ databases">
        <title>Genomic Encyclopedia of Type Strains, Phase IV (KMG-IV): sequencing the most valuable type-strain genomes for metagenomic binning, comparative biology and taxonomic classification.</title>
        <authorList>
            <person name="Goeker M."/>
        </authorList>
    </citation>
    <scope>NUCLEOTIDE SEQUENCE [LARGE SCALE GENOMIC DNA]</scope>
    <source>
        <strain evidence="9 10">DSM 105137</strain>
    </source>
</reference>
<proteinExistence type="inferred from homology"/>
<evidence type="ECO:0000256" key="3">
    <source>
        <dbReference type="ARBA" id="ARBA00012663"/>
    </source>
</evidence>
<dbReference type="AlphaFoldDB" id="A0A840EES1"/>
<dbReference type="Pfam" id="PF00933">
    <property type="entry name" value="Glyco_hydro_3"/>
    <property type="match status" value="1"/>
</dbReference>
<feature type="signal peptide" evidence="6">
    <location>
        <begin position="1"/>
        <end position="21"/>
    </location>
</feature>
<dbReference type="PRINTS" id="PR00133">
    <property type="entry name" value="GLHYDRLASE3"/>
</dbReference>
<comment type="similarity">
    <text evidence="2">Belongs to the glycosyl hydrolase 3 family.</text>
</comment>
<name>A0A840EES1_9BACT</name>
<dbReference type="RefSeq" id="WP_183496529.1">
    <property type="nucleotide sequence ID" value="NZ_JACIFF010000007.1"/>
</dbReference>
<dbReference type="GO" id="GO:0004563">
    <property type="term" value="F:beta-N-acetylhexosaminidase activity"/>
    <property type="evidence" value="ECO:0007669"/>
    <property type="project" value="UniProtKB-EC"/>
</dbReference>
<accession>A0A840EES1</accession>
<evidence type="ECO:0000256" key="5">
    <source>
        <dbReference type="ARBA" id="ARBA00023295"/>
    </source>
</evidence>
<evidence type="ECO:0000259" key="7">
    <source>
        <dbReference type="Pfam" id="PF00144"/>
    </source>
</evidence>
<dbReference type="InterPro" id="IPR036962">
    <property type="entry name" value="Glyco_hydro_3_N_sf"/>
</dbReference>
<keyword evidence="6" id="KW-0732">Signal</keyword>
<dbReference type="Gene3D" id="3.20.20.300">
    <property type="entry name" value="Glycoside hydrolase, family 3, N-terminal domain"/>
    <property type="match status" value="1"/>
</dbReference>
<dbReference type="SUPFAM" id="SSF51445">
    <property type="entry name" value="(Trans)glycosidases"/>
    <property type="match status" value="1"/>
</dbReference>
<dbReference type="Proteomes" id="UP000576209">
    <property type="component" value="Unassembled WGS sequence"/>
</dbReference>
<dbReference type="InterPro" id="IPR001466">
    <property type="entry name" value="Beta-lactam-related"/>
</dbReference>
<dbReference type="InterPro" id="IPR012338">
    <property type="entry name" value="Beta-lactam/transpept-like"/>
</dbReference>
<dbReference type="Gene3D" id="3.40.50.1700">
    <property type="entry name" value="Glycoside hydrolase family 3 C-terminal domain"/>
    <property type="match status" value="1"/>
</dbReference>
<dbReference type="Gene3D" id="3.40.710.10">
    <property type="entry name" value="DD-peptidase/beta-lactamase superfamily"/>
    <property type="match status" value="1"/>
</dbReference>
<dbReference type="PANTHER" id="PTHR30480">
    <property type="entry name" value="BETA-HEXOSAMINIDASE-RELATED"/>
    <property type="match status" value="1"/>
</dbReference>
<feature type="chain" id="PRO_5032566356" description="beta-N-acetylhexosaminidase" evidence="6">
    <location>
        <begin position="22"/>
        <end position="998"/>
    </location>
</feature>
<evidence type="ECO:0000256" key="1">
    <source>
        <dbReference type="ARBA" id="ARBA00001231"/>
    </source>
</evidence>
<protein>
    <recommendedName>
        <fullName evidence="3">beta-N-acetylhexosaminidase</fullName>
        <ecNumber evidence="3">3.2.1.52</ecNumber>
    </recommendedName>
</protein>
<evidence type="ECO:0000256" key="2">
    <source>
        <dbReference type="ARBA" id="ARBA00005336"/>
    </source>
</evidence>
<dbReference type="InterPro" id="IPR036881">
    <property type="entry name" value="Glyco_hydro_3_C_sf"/>
</dbReference>
<dbReference type="PANTHER" id="PTHR30480:SF13">
    <property type="entry name" value="BETA-HEXOSAMINIDASE"/>
    <property type="match status" value="1"/>
</dbReference>
<dbReference type="GO" id="GO:0005975">
    <property type="term" value="P:carbohydrate metabolic process"/>
    <property type="evidence" value="ECO:0007669"/>
    <property type="project" value="InterPro"/>
</dbReference>
<evidence type="ECO:0000256" key="6">
    <source>
        <dbReference type="SAM" id="SignalP"/>
    </source>
</evidence>
<dbReference type="EMBL" id="JACIFF010000007">
    <property type="protein sequence ID" value="MBB4080299.1"/>
    <property type="molecule type" value="Genomic_DNA"/>
</dbReference>
<comment type="catalytic activity">
    <reaction evidence="1">
        <text>Hydrolysis of terminal non-reducing N-acetyl-D-hexosamine residues in N-acetyl-beta-D-hexosaminides.</text>
        <dbReference type="EC" id="3.2.1.52"/>
    </reaction>
</comment>
<sequence length="998" mass="110880">MILFRFCLLAVLLYPTNTAYSQNIYNGDLSRLNSEERHWVDSVYAAMSEDERLGQLFMIRAHSDLGADHVASVEKQIREYHVGGVCFFQGTPEKQLELTNRYQGLSKLPMMVSMDAEWGLGMRLPDQTISYPKQLALGAIRNNQLIYDMGAEIARQMHRLGVNVSFSPVLDVNNNPNNPVIATRSFGEDRYNVTAKGYMYMKGLQDNGILASAKHFPGHGDTDVDSHYDLPVINHSRARLDSIELYPFRALIRYGIGSMMAAHLQIPALDPRPNRPSSLSKPIVTDLLRKELGFTGLIFTDGLEMKGVTKHYGEGEVEAEAIAAGSDILLLPEDISASFTAIKRYLEEGKISPEGLEEKVRRILLSKYRLGLTRPTFPAAKNLRSELNTARAITLKQELFEAAMTLVRDTEGLVPIQTPEKGKIVSLRIGAAKPTAFTTRLDDYGQITHLTTASDPSAAERKQILDRVRDNDIVIVSLYSDGSRFIEKVKISSQLIELLSAIDQKGRLVLTVFGNPYSLSALDEYGTILEAYTRDEVAQDAAAQALFGANRITGRLPVTASAKAPYNAGLETTANYRMGYSTPESVDIDGEKLAARVDALAREAISQRATPGMVVLVARHGKIVFEKAYGHQTYSKERPVVTNDVYDLASVTKVAATTLCVMKLVDEGRIDLDKPLSHYLPELVGTNKESLTIRPILAHRAGLHSWIPFYRYTLGPGRNAQPSSQFYRTAQTGNFVIPVTDKLYMNKSYVDSIWQQIYDSPLPNVGRYRYSDLGFYLMAKLVDRVSGLTVDEFAARNFYRPMGLESLTFNPLRSISRDRIPPTEVDNYFRMCPIQGYVHDMGAGMMGGVSGHAGLFGSAHDVAALFQMLLQEGTYGGRRYLSAETIHLFTNRFPGDLRRGLGFDMKQLDTDRSLNVSVKVSSRTFGHLGFTGTAVWADPVEDLVYVFLSNRTYPNMENNKLSKLDTRNSVQTAAYEAIIRDTKKSSSSATTAGIGKKP</sequence>
<comment type="caution">
    <text evidence="9">The sequence shown here is derived from an EMBL/GenBank/DDBJ whole genome shotgun (WGS) entry which is preliminary data.</text>
</comment>
<feature type="domain" description="Beta-lactamase-related" evidence="7">
    <location>
        <begin position="597"/>
        <end position="961"/>
    </location>
</feature>
<dbReference type="GO" id="GO:0009254">
    <property type="term" value="P:peptidoglycan turnover"/>
    <property type="evidence" value="ECO:0007669"/>
    <property type="project" value="TreeGrafter"/>
</dbReference>
<feature type="domain" description="Glycoside hydrolase family 3 N-terminal" evidence="8">
    <location>
        <begin position="50"/>
        <end position="364"/>
    </location>
</feature>
<keyword evidence="10" id="KW-1185">Reference proteome</keyword>
<gene>
    <name evidence="9" type="ORF">GGR28_002929</name>
</gene>
<dbReference type="SUPFAM" id="SSF56601">
    <property type="entry name" value="beta-lactamase/transpeptidase-like"/>
    <property type="match status" value="1"/>
</dbReference>
<evidence type="ECO:0000313" key="9">
    <source>
        <dbReference type="EMBL" id="MBB4080299.1"/>
    </source>
</evidence>
<organism evidence="9 10">
    <name type="scientific">Neolewinella aquimaris</name>
    <dbReference type="NCBI Taxonomy" id="1835722"/>
    <lineage>
        <taxon>Bacteria</taxon>
        <taxon>Pseudomonadati</taxon>
        <taxon>Bacteroidota</taxon>
        <taxon>Saprospiria</taxon>
        <taxon>Saprospirales</taxon>
        <taxon>Lewinellaceae</taxon>
        <taxon>Neolewinella</taxon>
    </lineage>
</organism>
<evidence type="ECO:0000256" key="4">
    <source>
        <dbReference type="ARBA" id="ARBA00022801"/>
    </source>
</evidence>
<keyword evidence="5" id="KW-0326">Glycosidase</keyword>
<dbReference type="InterPro" id="IPR017853">
    <property type="entry name" value="GH"/>
</dbReference>